<evidence type="ECO:0000256" key="4">
    <source>
        <dbReference type="ARBA" id="ARBA00023136"/>
    </source>
</evidence>
<dbReference type="HAMAP" id="MF_02065">
    <property type="entry name" value="MltG"/>
    <property type="match status" value="1"/>
</dbReference>
<evidence type="ECO:0000313" key="8">
    <source>
        <dbReference type="EMBL" id="ACQ93787.1"/>
    </source>
</evidence>
<protein>
    <recommendedName>
        <fullName evidence="7">Endolytic murein transglycosylase</fullName>
        <ecNumber evidence="7">4.2.2.29</ecNumber>
    </recommendedName>
    <alternativeName>
        <fullName evidence="7">Peptidoglycan lytic transglycosylase</fullName>
    </alternativeName>
    <alternativeName>
        <fullName evidence="7">Peptidoglycan polymerization terminase</fullName>
    </alternativeName>
</protein>
<dbReference type="Proteomes" id="UP000009073">
    <property type="component" value="Chromosome"/>
</dbReference>
<comment type="catalytic activity">
    <reaction evidence="7">
        <text>a peptidoglycan chain = a peptidoglycan chain with N-acetyl-1,6-anhydromuramyl-[peptide] at the reducing end + a peptidoglycan chain with N-acetylglucosamine at the non-reducing end.</text>
        <dbReference type="EC" id="4.2.2.29"/>
    </reaction>
</comment>
<dbReference type="CDD" id="cd08010">
    <property type="entry name" value="MltG_like"/>
    <property type="match status" value="1"/>
</dbReference>
<dbReference type="GO" id="GO:0009252">
    <property type="term" value="P:peptidoglycan biosynthetic process"/>
    <property type="evidence" value="ECO:0007669"/>
    <property type="project" value="UniProtKB-UniRule"/>
</dbReference>
<sequence>MSNMKIIALLSACKTRWLRWPKKIRILTAVMAIALCAFTAWGSWSWQQLDSVLLKGNSRLYTVAKGAKAKDVLVELAAEPVSPFWSVVWLKLHPELSQIKAGTYKIEKGWNVKHALLVFVSGKEAVFSVTLIEGQRIEDWLLALSKSPYLEQPLTPDDLNSLRSEFNIEQENIEGWFLPETYSYTVGSTSRDILRRAHNEMKGYLEKNWKNRDKSVPYDSPYEALIMASIIEKETGKVDERPRIASVFVNRLNKKMKLQTDPTVIYGVKDRYDGNIRRRDLEDDNPYNTYVIDGLPPTPIAMPGKAAIKAALHPDKTNYLYFVAKGGGAHKFSTSLAEHNNAVRRYVLEQ</sequence>
<name>C4L8E1_TOLAT</name>
<reference evidence="8 9" key="2">
    <citation type="journal article" date="2011" name="Stand. Genomic Sci.">
        <title>Complete genome sequence of Tolumonas auensis type strain (TA 4).</title>
        <authorList>
            <person name="Chertkov O."/>
            <person name="Copeland A."/>
            <person name="Lucas S."/>
            <person name="Lapidus A."/>
            <person name="Berry K.W."/>
            <person name="Detter J.C."/>
            <person name="Del Rio T.G."/>
            <person name="Hammon N."/>
            <person name="Dalin E."/>
            <person name="Tice H."/>
            <person name="Pitluck S."/>
            <person name="Richardson P."/>
            <person name="Bruce D."/>
            <person name="Goodwin L."/>
            <person name="Han C."/>
            <person name="Tapia R."/>
            <person name="Saunders E."/>
            <person name="Schmutz J."/>
            <person name="Brettin T."/>
            <person name="Larimer F."/>
            <person name="Land M."/>
            <person name="Hauser L."/>
            <person name="Spring S."/>
            <person name="Rohde M."/>
            <person name="Kyrpides N.C."/>
            <person name="Ivanova N."/>
            <person name="Goker M."/>
            <person name="Beller H.R."/>
            <person name="Klenk H.P."/>
            <person name="Woyke T."/>
        </authorList>
    </citation>
    <scope>NUCLEOTIDE SEQUENCE [LARGE SCALE GENOMIC DNA]</scope>
    <source>
        <strain evidence="9">DSM 9187 / TA4</strain>
    </source>
</reference>
<evidence type="ECO:0000256" key="7">
    <source>
        <dbReference type="HAMAP-Rule" id="MF_02065"/>
    </source>
</evidence>
<dbReference type="GO" id="GO:0005886">
    <property type="term" value="C:plasma membrane"/>
    <property type="evidence" value="ECO:0007669"/>
    <property type="project" value="UniProtKB-UniRule"/>
</dbReference>
<gene>
    <name evidence="7" type="primary">mltG</name>
    <name evidence="8" type="ordered locus">Tola_2188</name>
</gene>
<comment type="function">
    <text evidence="7">Functions as a peptidoglycan terminase that cleaves nascent peptidoglycan strands endolytically to terminate their elongation.</text>
</comment>
<dbReference type="GO" id="GO:0008932">
    <property type="term" value="F:lytic endotransglycosylase activity"/>
    <property type="evidence" value="ECO:0007669"/>
    <property type="project" value="UniProtKB-UniRule"/>
</dbReference>
<dbReference type="eggNOG" id="COG1559">
    <property type="taxonomic scope" value="Bacteria"/>
</dbReference>
<dbReference type="PANTHER" id="PTHR30518">
    <property type="entry name" value="ENDOLYTIC MUREIN TRANSGLYCOSYLASE"/>
    <property type="match status" value="1"/>
</dbReference>
<keyword evidence="4 7" id="KW-0472">Membrane</keyword>
<comment type="similarity">
    <text evidence="7">Belongs to the transglycosylase MltG family.</text>
</comment>
<dbReference type="EMBL" id="CP001616">
    <property type="protein sequence ID" value="ACQ93787.1"/>
    <property type="molecule type" value="Genomic_DNA"/>
</dbReference>
<dbReference type="GO" id="GO:0071555">
    <property type="term" value="P:cell wall organization"/>
    <property type="evidence" value="ECO:0007669"/>
    <property type="project" value="UniProtKB-KW"/>
</dbReference>
<evidence type="ECO:0000256" key="5">
    <source>
        <dbReference type="ARBA" id="ARBA00023239"/>
    </source>
</evidence>
<dbReference type="InterPro" id="IPR003770">
    <property type="entry name" value="MLTG-like"/>
</dbReference>
<evidence type="ECO:0000313" key="9">
    <source>
        <dbReference type="Proteomes" id="UP000009073"/>
    </source>
</evidence>
<dbReference type="HOGENOM" id="CLU_025574_0_2_6"/>
<keyword evidence="9" id="KW-1185">Reference proteome</keyword>
<keyword evidence="5 7" id="KW-0456">Lyase</keyword>
<evidence type="ECO:0000256" key="2">
    <source>
        <dbReference type="ARBA" id="ARBA00022692"/>
    </source>
</evidence>
<dbReference type="STRING" id="595494.Tola_2188"/>
<dbReference type="PANTHER" id="PTHR30518:SF2">
    <property type="entry name" value="ENDOLYTIC MUREIN TRANSGLYCOSYLASE"/>
    <property type="match status" value="1"/>
</dbReference>
<dbReference type="Pfam" id="PF02618">
    <property type="entry name" value="YceG"/>
    <property type="match status" value="1"/>
</dbReference>
<organism evidence="8 9">
    <name type="scientific">Tolumonas auensis (strain DSM 9187 / NBRC 110442 / TA 4)</name>
    <dbReference type="NCBI Taxonomy" id="595494"/>
    <lineage>
        <taxon>Bacteria</taxon>
        <taxon>Pseudomonadati</taxon>
        <taxon>Pseudomonadota</taxon>
        <taxon>Gammaproteobacteria</taxon>
        <taxon>Aeromonadales</taxon>
        <taxon>Aeromonadaceae</taxon>
        <taxon>Tolumonas</taxon>
    </lineage>
</organism>
<reference evidence="9" key="1">
    <citation type="submission" date="2009-05" db="EMBL/GenBank/DDBJ databases">
        <title>Complete sequence of Tolumonas auensis DSM 9187.</title>
        <authorList>
            <consortium name="US DOE Joint Genome Institute"/>
            <person name="Lucas S."/>
            <person name="Copeland A."/>
            <person name="Lapidus A."/>
            <person name="Glavina del Rio T."/>
            <person name="Tice H."/>
            <person name="Bruce D."/>
            <person name="Goodwin L."/>
            <person name="Pitluck S."/>
            <person name="Chertkov O."/>
            <person name="Brettin T."/>
            <person name="Detter J.C."/>
            <person name="Han C."/>
            <person name="Larimer F."/>
            <person name="Land M."/>
            <person name="Hauser L."/>
            <person name="Kyrpides N."/>
            <person name="Mikhailova N."/>
            <person name="Spring S."/>
            <person name="Beller H."/>
        </authorList>
    </citation>
    <scope>NUCLEOTIDE SEQUENCE [LARGE SCALE GENOMIC DNA]</scope>
    <source>
        <strain evidence="9">DSM 9187 / TA4</strain>
    </source>
</reference>
<keyword evidence="2 7" id="KW-0812">Transmembrane</keyword>
<keyword evidence="3 7" id="KW-1133">Transmembrane helix</keyword>
<dbReference type="Gene3D" id="3.30.160.60">
    <property type="entry name" value="Classic Zinc Finger"/>
    <property type="match status" value="2"/>
</dbReference>
<keyword evidence="1 7" id="KW-1003">Cell membrane</keyword>
<feature type="site" description="Important for catalytic activity" evidence="7">
    <location>
        <position position="234"/>
    </location>
</feature>
<dbReference type="NCBIfam" id="TIGR00247">
    <property type="entry name" value="endolytic transglycosylase MltG"/>
    <property type="match status" value="1"/>
</dbReference>
<dbReference type="EC" id="4.2.2.29" evidence="7"/>
<evidence type="ECO:0000256" key="6">
    <source>
        <dbReference type="ARBA" id="ARBA00023316"/>
    </source>
</evidence>
<proteinExistence type="inferred from homology"/>
<keyword evidence="6 7" id="KW-0961">Cell wall biogenesis/degradation</keyword>
<keyword evidence="7" id="KW-0997">Cell inner membrane</keyword>
<dbReference type="AlphaFoldDB" id="C4L8E1"/>
<accession>C4L8E1</accession>
<evidence type="ECO:0000256" key="3">
    <source>
        <dbReference type="ARBA" id="ARBA00022989"/>
    </source>
</evidence>
<evidence type="ECO:0000256" key="1">
    <source>
        <dbReference type="ARBA" id="ARBA00022475"/>
    </source>
</evidence>
<dbReference type="KEGG" id="tau:Tola_2188"/>